<dbReference type="AlphaFoldDB" id="A0A7C1FDK5"/>
<reference evidence="1" key="1">
    <citation type="journal article" date="2020" name="mSystems">
        <title>Genome- and Community-Level Interaction Insights into Carbon Utilization and Element Cycling Functions of Hydrothermarchaeota in Hydrothermal Sediment.</title>
        <authorList>
            <person name="Zhou Z."/>
            <person name="Liu Y."/>
            <person name="Xu W."/>
            <person name="Pan J."/>
            <person name="Luo Z.H."/>
            <person name="Li M."/>
        </authorList>
    </citation>
    <scope>NUCLEOTIDE SEQUENCE [LARGE SCALE GENOMIC DNA]</scope>
    <source>
        <strain evidence="1">SpSt-289</strain>
    </source>
</reference>
<evidence type="ECO:0000313" key="1">
    <source>
        <dbReference type="EMBL" id="HDX29979.1"/>
    </source>
</evidence>
<name>A0A7C1FDK5_9CHLR</name>
<accession>A0A7C1FDK5</accession>
<organism evidence="1">
    <name type="scientific">Caldilinea aerophila</name>
    <dbReference type="NCBI Taxonomy" id="133453"/>
    <lineage>
        <taxon>Bacteria</taxon>
        <taxon>Bacillati</taxon>
        <taxon>Chloroflexota</taxon>
        <taxon>Caldilineae</taxon>
        <taxon>Caldilineales</taxon>
        <taxon>Caldilineaceae</taxon>
        <taxon>Caldilinea</taxon>
    </lineage>
</organism>
<sequence length="1277" mass="142842">MATLDEWEQRLRSQMGAIELIGELDLAPEEVQEIGRLIAVLIRSQGPPSAIRNLEQRYPATLAAFLVFQGGNSYHSDEKGDFWPGVCQAVGIPYAPSYTMELGQAFERICDQFRLTHEFSGHRYVSAILGHGGIPARSLPDFFEHLLQPSITKPELATFSTTDLIQEWLTGSAQYHVDKPILRFLEHGGKVAEDFVERCRQMARAWMKEGEFPTADELGLPVALVDAYHEWVTQSGLVRSEAHSGLRLKKPVIALDPWGLGVYVVLPEQQIPAAQSLAESWWEVEADGAIDRIPVDARRVGMDLKTRIAHAILRRPAPEYKVWFYRRAEEADRMLREWVYAGVSDAHPFLVFDPATGRLMPQPKCLPARPLWILCSPDATLQSDPISQSLIREELPRLPWDWHPWRGYGLDLQGISALKLSAIHGQALIPVMEAPAAPTAELVNAEQLGSLDDPVPIFAGVPPTLRIYIPEEDLAGGRLTRWRLELNHEWNADPERSLRARLSELDDLIVRRDGCIELSLAHPNFLGPAPVGQYRIRLRGPLGRNADLRFRVAPKLYLTGHEGLYLPEPEKGAPIALLLIETDAQSQIELLEDAPDFRVELLSCDAQARCYQVTVPRDRADAPLRLVRHVPSGRHAYIPLRIPIRRLRWLLILKPEQVAQVTWQSQPSAINLAELEQSPSPCLMLELPVSESSQVVARLRFLDVNGDAIAELEAPRPTGSRSWRRFDLRSVRDALRESPSPAVQVVLKVEGLPEHDPLILTVLTLRRSITVERTSINLRQLDDDQYLAVSWEPEIPLRDRCIRLWSQTRPWTEPLLLPIPDSAKGSQAFPIQADTLPAGHYLVEFLVHDPWLPETTPARPEPTAPHVVTVTIGSLEERLACLEAARWENGDVFSCACESAFLWRALGDTARAEASLQACWQGLDTASLPQMMALARKFQDLPTGKAFWIKLYRTEQIRQVFAAYSNGDLPESVVAEYLAYLPPLTKLAPQAVEALLEAPDARVQLAAARHLIEQDNIAGIRAAFAWEASGRLSRQDLDELLSLNLPLATDYAISHLPPEESLRLLQTSDQRDLQLALAASLVRCDCGEGVLAVARLYERKAISAPQAVAALGINPRFAARSLHSLWEQLPGKAIRELLDKLLDAHPAAIPVIQAGVWVHCHLGWAQIACVETGDGQRIESLLPDRADQGVRFTVTFHPGPDAIKALIDPSRQQILLLGVNRVYQCLKCHQYIAVRYEKITGEHDKTKHEGVHPSFRPLESPISLVGRLEFRHRPPAS</sequence>
<protein>
    <submittedName>
        <fullName evidence="1">Uncharacterized protein</fullName>
    </submittedName>
</protein>
<proteinExistence type="predicted"/>
<gene>
    <name evidence="1" type="ORF">ENQ20_00630</name>
</gene>
<comment type="caution">
    <text evidence="1">The sequence shown here is derived from an EMBL/GenBank/DDBJ whole genome shotgun (WGS) entry which is preliminary data.</text>
</comment>
<dbReference type="EMBL" id="DSMG01000006">
    <property type="protein sequence ID" value="HDX29979.1"/>
    <property type="molecule type" value="Genomic_DNA"/>
</dbReference>